<keyword evidence="14" id="KW-0443">Lipid metabolism</keyword>
<dbReference type="GO" id="GO:0005886">
    <property type="term" value="C:plasma membrane"/>
    <property type="evidence" value="ECO:0007669"/>
    <property type="project" value="UniProtKB-SubCell"/>
</dbReference>
<comment type="subcellular location">
    <subcellularLocation>
        <location evidence="2">Cell membrane</location>
        <topology evidence="2">Multi-pass membrane protein</topology>
    </subcellularLocation>
</comment>
<keyword evidence="26" id="KW-1185">Reference proteome</keyword>
<comment type="caution">
    <text evidence="25">The sequence shown here is derived from an EMBL/GenBank/DDBJ whole genome shotgun (WGS) entry which is preliminary data.</text>
</comment>
<evidence type="ECO:0000256" key="24">
    <source>
        <dbReference type="SAM" id="Phobius"/>
    </source>
</evidence>
<evidence type="ECO:0000256" key="2">
    <source>
        <dbReference type="ARBA" id="ARBA00004651"/>
    </source>
</evidence>
<dbReference type="Proteomes" id="UP000450917">
    <property type="component" value="Unassembled WGS sequence"/>
</dbReference>
<evidence type="ECO:0000256" key="23">
    <source>
        <dbReference type="ARBA" id="ARBA00033406"/>
    </source>
</evidence>
<evidence type="ECO:0000256" key="17">
    <source>
        <dbReference type="ARBA" id="ARBA00023264"/>
    </source>
</evidence>
<evidence type="ECO:0000256" key="10">
    <source>
        <dbReference type="ARBA" id="ARBA00022679"/>
    </source>
</evidence>
<keyword evidence="16" id="KW-0594">Phospholipid biosynthesis</keyword>
<evidence type="ECO:0000313" key="25">
    <source>
        <dbReference type="EMBL" id="MUG70493.1"/>
    </source>
</evidence>
<keyword evidence="9" id="KW-0444">Lipid biosynthesis</keyword>
<comment type="pathway">
    <text evidence="3">Phospholipid metabolism; CDP-diacylglycerol biosynthesis; CDP-diacylglycerol from sn-glycerol 3-phosphate: step 3/3.</text>
</comment>
<keyword evidence="15 24" id="KW-0472">Membrane</keyword>
<comment type="pathway">
    <text evidence="4">Lipid metabolism.</text>
</comment>
<evidence type="ECO:0000256" key="14">
    <source>
        <dbReference type="ARBA" id="ARBA00023098"/>
    </source>
</evidence>
<evidence type="ECO:0000256" key="3">
    <source>
        <dbReference type="ARBA" id="ARBA00005119"/>
    </source>
</evidence>
<name>A0A7X2ZA72_9BACL</name>
<feature type="transmembrane region" description="Helical" evidence="24">
    <location>
        <begin position="99"/>
        <end position="118"/>
    </location>
</feature>
<proteinExistence type="inferred from homology"/>
<dbReference type="PANTHER" id="PTHR46382">
    <property type="entry name" value="PHOSPHATIDATE CYTIDYLYLTRANSFERASE"/>
    <property type="match status" value="1"/>
</dbReference>
<keyword evidence="10 25" id="KW-0808">Transferase</keyword>
<reference evidence="25 26" key="1">
    <citation type="submission" date="2019-11" db="EMBL/GenBank/DDBJ databases">
        <title>Draft genome sequences of five Paenibacillus species of dairy origin.</title>
        <authorList>
            <person name="Olajide A.M."/>
            <person name="Chen S."/>
            <person name="Lapointe G."/>
        </authorList>
    </citation>
    <scope>NUCLEOTIDE SEQUENCE [LARGE SCALE GENOMIC DNA]</scope>
    <source>
        <strain evidence="25 26">2CS3</strain>
    </source>
</reference>
<feature type="transmembrane region" description="Helical" evidence="24">
    <location>
        <begin position="12"/>
        <end position="38"/>
    </location>
</feature>
<evidence type="ECO:0000256" key="4">
    <source>
        <dbReference type="ARBA" id="ARBA00005189"/>
    </source>
</evidence>
<comment type="similarity">
    <text evidence="5">Belongs to the CDS family.</text>
</comment>
<evidence type="ECO:0000256" key="16">
    <source>
        <dbReference type="ARBA" id="ARBA00023209"/>
    </source>
</evidence>
<dbReference type="Pfam" id="PF01148">
    <property type="entry name" value="CTP_transf_1"/>
    <property type="match status" value="1"/>
</dbReference>
<dbReference type="GO" id="GO:0016024">
    <property type="term" value="P:CDP-diacylglycerol biosynthetic process"/>
    <property type="evidence" value="ECO:0007669"/>
    <property type="project" value="TreeGrafter"/>
</dbReference>
<evidence type="ECO:0000256" key="7">
    <source>
        <dbReference type="ARBA" id="ARBA00019373"/>
    </source>
</evidence>
<keyword evidence="13 24" id="KW-1133">Transmembrane helix</keyword>
<comment type="catalytic activity">
    <reaction evidence="1">
        <text>a 1,2-diacyl-sn-glycero-3-phosphate + CTP + H(+) = a CDP-1,2-diacyl-sn-glycerol + diphosphate</text>
        <dbReference type="Rhea" id="RHEA:16229"/>
        <dbReference type="ChEBI" id="CHEBI:15378"/>
        <dbReference type="ChEBI" id="CHEBI:33019"/>
        <dbReference type="ChEBI" id="CHEBI:37563"/>
        <dbReference type="ChEBI" id="CHEBI:58332"/>
        <dbReference type="ChEBI" id="CHEBI:58608"/>
        <dbReference type="EC" id="2.7.7.41"/>
    </reaction>
</comment>
<dbReference type="GO" id="GO:0004605">
    <property type="term" value="F:phosphatidate cytidylyltransferase activity"/>
    <property type="evidence" value="ECO:0007669"/>
    <property type="project" value="UniProtKB-EC"/>
</dbReference>
<organism evidence="25 26">
    <name type="scientific">Paenibacillus validus</name>
    <dbReference type="NCBI Taxonomy" id="44253"/>
    <lineage>
        <taxon>Bacteria</taxon>
        <taxon>Bacillati</taxon>
        <taxon>Bacillota</taxon>
        <taxon>Bacilli</taxon>
        <taxon>Bacillales</taxon>
        <taxon>Paenibacillaceae</taxon>
        <taxon>Paenibacillus</taxon>
    </lineage>
</organism>
<evidence type="ECO:0000256" key="6">
    <source>
        <dbReference type="ARBA" id="ARBA00012487"/>
    </source>
</evidence>
<evidence type="ECO:0000256" key="21">
    <source>
        <dbReference type="ARBA" id="ARBA00032396"/>
    </source>
</evidence>
<feature type="transmembrane region" description="Helical" evidence="24">
    <location>
        <begin position="130"/>
        <end position="150"/>
    </location>
</feature>
<dbReference type="PANTHER" id="PTHR46382:SF1">
    <property type="entry name" value="PHOSPHATIDATE CYTIDYLYLTRANSFERASE"/>
    <property type="match status" value="1"/>
</dbReference>
<keyword evidence="11 24" id="KW-0812">Transmembrane</keyword>
<sequence>MKQRIVTGLVAGLGFFIMLYLGGYWFAGLIVALALIGYDEFLRMNGLNRNRVIQVIGYIGVVVLTLPWQFGFMSSAQGIWLFLFLFLAATVITKNKTTIDHVATAFLGMAYVGLGFHYMIETRTIPDHGLFLTLLVFLCIWTTDSGAYFTGSMIGKTPLWPTISPKKSVEGAIGGTVLSVIVAIGFAWCRPDLLGYAQAVWIGLVIAVVGQVGDLVQSAYKRVKGIKDSGMILPGHGGVLDRTDSWLIVFPFLHVVSLIPHV</sequence>
<evidence type="ECO:0000256" key="11">
    <source>
        <dbReference type="ARBA" id="ARBA00022692"/>
    </source>
</evidence>
<feature type="transmembrane region" description="Helical" evidence="24">
    <location>
        <begin position="194"/>
        <end position="216"/>
    </location>
</feature>
<keyword evidence="8" id="KW-1003">Cell membrane</keyword>
<keyword evidence="17" id="KW-1208">Phospholipid metabolism</keyword>
<evidence type="ECO:0000256" key="9">
    <source>
        <dbReference type="ARBA" id="ARBA00022516"/>
    </source>
</evidence>
<dbReference type="RefSeq" id="WP_054797003.1">
    <property type="nucleotide sequence ID" value="NZ_JARTHJ010000169.1"/>
</dbReference>
<dbReference type="EC" id="2.7.7.41" evidence="6"/>
<feature type="transmembrane region" description="Helical" evidence="24">
    <location>
        <begin position="74"/>
        <end position="92"/>
    </location>
</feature>
<evidence type="ECO:0000256" key="12">
    <source>
        <dbReference type="ARBA" id="ARBA00022695"/>
    </source>
</evidence>
<dbReference type="EMBL" id="WNZX01000004">
    <property type="protein sequence ID" value="MUG70493.1"/>
    <property type="molecule type" value="Genomic_DNA"/>
</dbReference>
<evidence type="ECO:0000256" key="5">
    <source>
        <dbReference type="ARBA" id="ARBA00010185"/>
    </source>
</evidence>
<evidence type="ECO:0000256" key="19">
    <source>
        <dbReference type="ARBA" id="ARBA00031825"/>
    </source>
</evidence>
<evidence type="ECO:0000313" key="26">
    <source>
        <dbReference type="Proteomes" id="UP000450917"/>
    </source>
</evidence>
<gene>
    <name evidence="25" type="ORF">GNP93_07340</name>
</gene>
<evidence type="ECO:0000256" key="20">
    <source>
        <dbReference type="ARBA" id="ARBA00032253"/>
    </source>
</evidence>
<evidence type="ECO:0000256" key="22">
    <source>
        <dbReference type="ARBA" id="ARBA00032743"/>
    </source>
</evidence>
<evidence type="ECO:0000256" key="8">
    <source>
        <dbReference type="ARBA" id="ARBA00022475"/>
    </source>
</evidence>
<evidence type="ECO:0000256" key="18">
    <source>
        <dbReference type="ARBA" id="ARBA00029893"/>
    </source>
</evidence>
<protein>
    <recommendedName>
        <fullName evidence="7">Phosphatidate cytidylyltransferase</fullName>
        <ecNumber evidence="6">2.7.7.41</ecNumber>
    </recommendedName>
    <alternativeName>
        <fullName evidence="20">CDP-DAG synthase</fullName>
    </alternativeName>
    <alternativeName>
        <fullName evidence="22">CDP-DG synthase</fullName>
    </alternativeName>
    <alternativeName>
        <fullName evidence="18">CDP-diacylglycerol synthase</fullName>
    </alternativeName>
    <alternativeName>
        <fullName evidence="21">CDP-diglyceride pyrophosphorylase</fullName>
    </alternativeName>
    <alternativeName>
        <fullName evidence="23">CDP-diglyceride synthase</fullName>
    </alternativeName>
    <alternativeName>
        <fullName evidence="19">CTP:phosphatidate cytidylyltransferase</fullName>
    </alternativeName>
</protein>
<evidence type="ECO:0000256" key="15">
    <source>
        <dbReference type="ARBA" id="ARBA00023136"/>
    </source>
</evidence>
<dbReference type="AlphaFoldDB" id="A0A7X2ZA72"/>
<keyword evidence="12 25" id="KW-0548">Nucleotidyltransferase</keyword>
<feature type="transmembrane region" description="Helical" evidence="24">
    <location>
        <begin position="171"/>
        <end position="188"/>
    </location>
</feature>
<evidence type="ECO:0000256" key="13">
    <source>
        <dbReference type="ARBA" id="ARBA00022989"/>
    </source>
</evidence>
<evidence type="ECO:0000256" key="1">
    <source>
        <dbReference type="ARBA" id="ARBA00001698"/>
    </source>
</evidence>
<feature type="transmembrane region" description="Helical" evidence="24">
    <location>
        <begin position="50"/>
        <end position="68"/>
    </location>
</feature>
<accession>A0A7X2ZA72</accession>